<sequence length="44" mass="4915">MLVTVLLTCFACLAYRAQHLESSEYTGTLLVDFDAAHDPTDRLI</sequence>
<dbReference type="PATRIC" id="fig|155920.8.peg.1853"/>
<dbReference type="HOGENOM" id="CLU_3224102_0_0_6"/>
<proteinExistence type="predicted"/>
<dbReference type="RefSeq" id="WP_020851833.1">
    <property type="nucleotide sequence ID" value="NZ_CP006696.1"/>
</dbReference>
<dbReference type="KEGG" id="xfs:D934_08020"/>
<reference evidence="1 2" key="1">
    <citation type="submission" date="2013-08" db="EMBL/GenBank/DDBJ databases">
        <authorList>
            <person name="Stouthamer R."/>
            <person name="Nunney L."/>
        </authorList>
    </citation>
    <scope>NUCLEOTIDE SEQUENCE [LARGE SCALE GENOMIC DNA]</scope>
    <source>
        <strain evidence="2">ann-1</strain>
    </source>
</reference>
<evidence type="ECO:0000313" key="1">
    <source>
        <dbReference type="EMBL" id="AIC11345.1"/>
    </source>
</evidence>
<gene>
    <name evidence="1" type="ORF">D934_08020</name>
</gene>
<accession>A0A060H7Q2</accession>
<dbReference type="AlphaFoldDB" id="A0A060H7Q2"/>
<organism evidence="1 2">
    <name type="scientific">Xylella fastidiosa subsp. sandyi Ann-1</name>
    <dbReference type="NCBI Taxonomy" id="155920"/>
    <lineage>
        <taxon>Bacteria</taxon>
        <taxon>Pseudomonadati</taxon>
        <taxon>Pseudomonadota</taxon>
        <taxon>Gammaproteobacteria</taxon>
        <taxon>Lysobacterales</taxon>
        <taxon>Lysobacteraceae</taxon>
        <taxon>Xylella</taxon>
    </lineage>
</organism>
<dbReference type="EMBL" id="CP006696">
    <property type="protein sequence ID" value="AIC11345.1"/>
    <property type="molecule type" value="Genomic_DNA"/>
</dbReference>
<dbReference type="Proteomes" id="UP000027215">
    <property type="component" value="Chromosome"/>
</dbReference>
<protein>
    <submittedName>
        <fullName evidence="1">Uncharacterized protein</fullName>
    </submittedName>
</protein>
<name>A0A060H7Q2_XYLFS</name>
<evidence type="ECO:0000313" key="2">
    <source>
        <dbReference type="Proteomes" id="UP000027215"/>
    </source>
</evidence>